<evidence type="ECO:0000313" key="1">
    <source>
        <dbReference type="EMBL" id="KAI4458454.1"/>
    </source>
</evidence>
<accession>A0ACB9SUJ2</accession>
<dbReference type="Proteomes" id="UP001056778">
    <property type="component" value="Chromosome 7"/>
</dbReference>
<organism evidence="1 2">
    <name type="scientific">Holotrichia oblita</name>
    <name type="common">Chafer beetle</name>
    <dbReference type="NCBI Taxonomy" id="644536"/>
    <lineage>
        <taxon>Eukaryota</taxon>
        <taxon>Metazoa</taxon>
        <taxon>Ecdysozoa</taxon>
        <taxon>Arthropoda</taxon>
        <taxon>Hexapoda</taxon>
        <taxon>Insecta</taxon>
        <taxon>Pterygota</taxon>
        <taxon>Neoptera</taxon>
        <taxon>Endopterygota</taxon>
        <taxon>Coleoptera</taxon>
        <taxon>Polyphaga</taxon>
        <taxon>Scarabaeiformia</taxon>
        <taxon>Scarabaeidae</taxon>
        <taxon>Melolonthinae</taxon>
        <taxon>Holotrichia</taxon>
    </lineage>
</organism>
<proteinExistence type="predicted"/>
<name>A0ACB9SUJ2_HOLOL</name>
<reference evidence="1" key="1">
    <citation type="submission" date="2022-04" db="EMBL/GenBank/DDBJ databases">
        <title>Chromosome-scale genome assembly of Holotrichia oblita Faldermann.</title>
        <authorList>
            <person name="Rongchong L."/>
        </authorList>
    </citation>
    <scope>NUCLEOTIDE SEQUENCE</scope>
    <source>
        <strain evidence="1">81SQS9</strain>
    </source>
</reference>
<keyword evidence="2" id="KW-1185">Reference proteome</keyword>
<protein>
    <submittedName>
        <fullName evidence="1">Inhibitor of apoptosis</fullName>
    </submittedName>
</protein>
<comment type="caution">
    <text evidence="1">The sequence shown here is derived from an EMBL/GenBank/DDBJ whole genome shotgun (WGS) entry which is preliminary data.</text>
</comment>
<evidence type="ECO:0000313" key="2">
    <source>
        <dbReference type="Proteomes" id="UP001056778"/>
    </source>
</evidence>
<dbReference type="EMBL" id="CM043021">
    <property type="protein sequence ID" value="KAI4458454.1"/>
    <property type="molecule type" value="Genomic_DNA"/>
</dbReference>
<sequence>MEISQAGDLNNKEMHLKSEQVLLTKLAHEKERLATFTDWPLPFIKKETLARYGFYYKGKNDNVICVFCGIELGFWEEGDDPVEEHRKHSPKCKLLERLRTDSVRNRPPKGEDECGCVIGKRTAANRYDTMQARFDSFEDWPISMKQTKKLMAEAGFFYSGIGDKVICFTCGVGVHKWEEDDDPWVEHAKWNPHCEYVLRKKGEDFVNKNDKKKIRLRKVKEQIVADIPPVHEQLLCSVCKSEVRTIVSMPCRHLATCKTCNSNLTTCPICRTEEEKTIEVLIP</sequence>
<gene>
    <name evidence="1" type="ORF">MML48_7g00008135</name>
</gene>